<sequence>MMVRRNGRFAKTNKPGNPGQFGKKLDSVIANEDTDEDYAAVNDHDAMDRIIIKLNTKPTKRSGGHSIIFGFTIMKGEMPLACILIFVSGVFCLTGVVDAVNLGMKCTKFKTRCVNPRKNIPLCCGCDYKFRIPNQDVDIYPYYAIRDGHCLDETCLRFSDFCKPKMIDALEDKSMSGKGIPAVQYNDAVPAGVDNDEANDDVDNDMEVSGRDDNSEDDSYGKDGTRLPQMVERQRNKERQTEK</sequence>
<proteinExistence type="predicted"/>
<gene>
    <name evidence="3" type="ORF">OFUS_LOCUS21295</name>
</gene>
<feature type="compositionally biased region" description="Basic and acidic residues" evidence="1">
    <location>
        <begin position="208"/>
        <end position="225"/>
    </location>
</feature>
<feature type="transmembrane region" description="Helical" evidence="2">
    <location>
        <begin position="80"/>
        <end position="104"/>
    </location>
</feature>
<feature type="region of interest" description="Disordered" evidence="1">
    <location>
        <begin position="189"/>
        <end position="243"/>
    </location>
</feature>
<keyword evidence="4" id="KW-1185">Reference proteome</keyword>
<keyword evidence="2" id="KW-1133">Transmembrane helix</keyword>
<evidence type="ECO:0000256" key="2">
    <source>
        <dbReference type="SAM" id="Phobius"/>
    </source>
</evidence>
<feature type="region of interest" description="Disordered" evidence="1">
    <location>
        <begin position="1"/>
        <end position="22"/>
    </location>
</feature>
<keyword evidence="2" id="KW-0812">Transmembrane</keyword>
<dbReference type="EMBL" id="CAIIXF020000010">
    <property type="protein sequence ID" value="CAH1796940.1"/>
    <property type="molecule type" value="Genomic_DNA"/>
</dbReference>
<protein>
    <submittedName>
        <fullName evidence="3">Uncharacterized protein</fullName>
    </submittedName>
</protein>
<keyword evidence="2" id="KW-0472">Membrane</keyword>
<name>A0A8S4PTZ4_OWEFU</name>
<evidence type="ECO:0000256" key="1">
    <source>
        <dbReference type="SAM" id="MobiDB-lite"/>
    </source>
</evidence>
<dbReference type="Proteomes" id="UP000749559">
    <property type="component" value="Unassembled WGS sequence"/>
</dbReference>
<reference evidence="3" key="1">
    <citation type="submission" date="2022-03" db="EMBL/GenBank/DDBJ databases">
        <authorList>
            <person name="Martin C."/>
        </authorList>
    </citation>
    <scope>NUCLEOTIDE SEQUENCE</scope>
</reference>
<evidence type="ECO:0000313" key="3">
    <source>
        <dbReference type="EMBL" id="CAH1796940.1"/>
    </source>
</evidence>
<feature type="compositionally biased region" description="Acidic residues" evidence="1">
    <location>
        <begin position="194"/>
        <end position="206"/>
    </location>
</feature>
<feature type="compositionally biased region" description="Basic and acidic residues" evidence="1">
    <location>
        <begin position="232"/>
        <end position="243"/>
    </location>
</feature>
<accession>A0A8S4PTZ4</accession>
<organism evidence="3 4">
    <name type="scientific">Owenia fusiformis</name>
    <name type="common">Polychaete worm</name>
    <dbReference type="NCBI Taxonomy" id="6347"/>
    <lineage>
        <taxon>Eukaryota</taxon>
        <taxon>Metazoa</taxon>
        <taxon>Spiralia</taxon>
        <taxon>Lophotrochozoa</taxon>
        <taxon>Annelida</taxon>
        <taxon>Polychaeta</taxon>
        <taxon>Sedentaria</taxon>
        <taxon>Canalipalpata</taxon>
        <taxon>Sabellida</taxon>
        <taxon>Oweniida</taxon>
        <taxon>Oweniidae</taxon>
        <taxon>Owenia</taxon>
    </lineage>
</organism>
<dbReference type="AlphaFoldDB" id="A0A8S4PTZ4"/>
<evidence type="ECO:0000313" key="4">
    <source>
        <dbReference type="Proteomes" id="UP000749559"/>
    </source>
</evidence>
<comment type="caution">
    <text evidence="3">The sequence shown here is derived from an EMBL/GenBank/DDBJ whole genome shotgun (WGS) entry which is preliminary data.</text>
</comment>